<feature type="domain" description="HTH deoR-type" evidence="3">
    <location>
        <begin position="3"/>
        <end position="58"/>
    </location>
</feature>
<dbReference type="PANTHER" id="PTHR30363">
    <property type="entry name" value="HTH-TYPE TRANSCRIPTIONAL REGULATOR SRLR-RELATED"/>
    <property type="match status" value="1"/>
</dbReference>
<keyword evidence="2" id="KW-0804">Transcription</keyword>
<dbReference type="Pfam" id="PF00455">
    <property type="entry name" value="DeoRC"/>
    <property type="match status" value="1"/>
</dbReference>
<dbReference type="PANTHER" id="PTHR30363:SF56">
    <property type="entry name" value="TRANSCRIPTIONAL REGULATOR, DEOR FAMILY"/>
    <property type="match status" value="1"/>
</dbReference>
<comment type="caution">
    <text evidence="4">The sequence shown here is derived from an EMBL/GenBank/DDBJ whole genome shotgun (WGS) entry which is preliminary data.</text>
</comment>
<dbReference type="SMART" id="SM00420">
    <property type="entry name" value="HTH_DEOR"/>
    <property type="match status" value="1"/>
</dbReference>
<dbReference type="SUPFAM" id="SSF100950">
    <property type="entry name" value="NagB/RpiA/CoA transferase-like"/>
    <property type="match status" value="1"/>
</dbReference>
<dbReference type="OrthoDB" id="9797223at2"/>
<evidence type="ECO:0000259" key="3">
    <source>
        <dbReference type="PROSITE" id="PS51000"/>
    </source>
</evidence>
<proteinExistence type="predicted"/>
<dbReference type="InterPro" id="IPR036388">
    <property type="entry name" value="WH-like_DNA-bd_sf"/>
</dbReference>
<dbReference type="Proteomes" id="UP000216024">
    <property type="component" value="Unassembled WGS sequence"/>
</dbReference>
<dbReference type="Gene3D" id="1.10.10.10">
    <property type="entry name" value="Winged helix-like DNA-binding domain superfamily/Winged helix DNA-binding domain"/>
    <property type="match status" value="1"/>
</dbReference>
<organism evidence="4 5">
    <name type="scientific">Anaeromicrobium sediminis</name>
    <dbReference type="NCBI Taxonomy" id="1478221"/>
    <lineage>
        <taxon>Bacteria</taxon>
        <taxon>Bacillati</taxon>
        <taxon>Bacillota</taxon>
        <taxon>Clostridia</taxon>
        <taxon>Peptostreptococcales</taxon>
        <taxon>Thermotaleaceae</taxon>
        <taxon>Anaeromicrobium</taxon>
    </lineage>
</organism>
<accession>A0A267MQ30</accession>
<dbReference type="InterPro" id="IPR037171">
    <property type="entry name" value="NagB/RpiA_transferase-like"/>
</dbReference>
<dbReference type="Pfam" id="PF08220">
    <property type="entry name" value="HTH_DeoR"/>
    <property type="match status" value="1"/>
</dbReference>
<dbReference type="PROSITE" id="PS51000">
    <property type="entry name" value="HTH_DEOR_2"/>
    <property type="match status" value="1"/>
</dbReference>
<dbReference type="PRINTS" id="PR00037">
    <property type="entry name" value="HTHLACR"/>
</dbReference>
<dbReference type="Gene3D" id="3.40.50.1360">
    <property type="match status" value="1"/>
</dbReference>
<gene>
    <name evidence="4" type="ORF">CCE28_03985</name>
</gene>
<evidence type="ECO:0000313" key="4">
    <source>
        <dbReference type="EMBL" id="PAB60840.1"/>
    </source>
</evidence>
<dbReference type="SUPFAM" id="SSF46785">
    <property type="entry name" value="Winged helix' DNA-binding domain"/>
    <property type="match status" value="1"/>
</dbReference>
<dbReference type="InterPro" id="IPR036390">
    <property type="entry name" value="WH_DNA-bd_sf"/>
</dbReference>
<dbReference type="SMART" id="SM01134">
    <property type="entry name" value="DeoRC"/>
    <property type="match status" value="1"/>
</dbReference>
<reference evidence="4 5" key="1">
    <citation type="submission" date="2017-06" db="EMBL/GenBank/DDBJ databases">
        <title>Draft genome sequence of anaerobic fermentative bacterium Anaeromicrobium sediminis DY2726D isolated from West Pacific Ocean sediments.</title>
        <authorList>
            <person name="Zeng X."/>
        </authorList>
    </citation>
    <scope>NUCLEOTIDE SEQUENCE [LARGE SCALE GENOMIC DNA]</scope>
    <source>
        <strain evidence="4 5">DY2726D</strain>
    </source>
</reference>
<keyword evidence="1" id="KW-0805">Transcription regulation</keyword>
<dbReference type="InterPro" id="IPR050313">
    <property type="entry name" value="Carb_Metab_HTH_regulators"/>
</dbReference>
<keyword evidence="5" id="KW-1185">Reference proteome</keyword>
<dbReference type="InterPro" id="IPR001034">
    <property type="entry name" value="DeoR_HTH"/>
</dbReference>
<evidence type="ECO:0000256" key="2">
    <source>
        <dbReference type="ARBA" id="ARBA00023163"/>
    </source>
</evidence>
<evidence type="ECO:0000256" key="1">
    <source>
        <dbReference type="ARBA" id="ARBA00023015"/>
    </source>
</evidence>
<protein>
    <submittedName>
        <fullName evidence="4">DeoR family transcriptional regulator</fullName>
    </submittedName>
</protein>
<dbReference type="GO" id="GO:0003700">
    <property type="term" value="F:DNA-binding transcription factor activity"/>
    <property type="evidence" value="ECO:0007669"/>
    <property type="project" value="InterPro"/>
</dbReference>
<name>A0A267MQ30_9FIRM</name>
<dbReference type="AlphaFoldDB" id="A0A267MQ30"/>
<sequence length="249" mass="28309">MLTEERQRIILEVFKEKEIVKINELVKVTNTSESTIRRDLTQLENEGILKRVHGGAKLLKGRSIEPSYNEKQDKYIDEKERIAKYAASLIEEGDCIYLDAGTTVFNMIKYIDKKDVIVVTNGLKHIDILLEKNMNAYIIGGKAKARTKAIIGVDALKNLERFRFDKCFMGMNGIDLKYGFTTPDSEESILKEAAISLSKKAYVLADESKFGEVAFVKVAQLDKAIILTNAEVENYRLYEEKTKIKVVTK</sequence>
<dbReference type="EMBL" id="NIBG01000002">
    <property type="protein sequence ID" value="PAB60840.1"/>
    <property type="molecule type" value="Genomic_DNA"/>
</dbReference>
<evidence type="ECO:0000313" key="5">
    <source>
        <dbReference type="Proteomes" id="UP000216024"/>
    </source>
</evidence>
<dbReference type="InterPro" id="IPR014036">
    <property type="entry name" value="DeoR-like_C"/>
</dbReference>